<dbReference type="InterPro" id="IPR001437">
    <property type="entry name" value="Tscrpt_elong_fac_GreA/B_C"/>
</dbReference>
<dbReference type="STRING" id="171291.SAMN02745154_00383"/>
<keyword evidence="5 8" id="KW-0804">Transcription</keyword>
<dbReference type="Pfam" id="PF03449">
    <property type="entry name" value="GreA_GreB_N"/>
    <property type="match status" value="1"/>
</dbReference>
<dbReference type="Gene3D" id="3.10.50.30">
    <property type="entry name" value="Transcription elongation factor, GreA/GreB, C-terminal domain"/>
    <property type="match status" value="1"/>
</dbReference>
<evidence type="ECO:0000256" key="4">
    <source>
        <dbReference type="ARBA" id="ARBA00023125"/>
    </source>
</evidence>
<dbReference type="NCBIfam" id="TIGR01462">
    <property type="entry name" value="greA"/>
    <property type="match status" value="1"/>
</dbReference>
<keyword evidence="4 8" id="KW-0238">DNA-binding</keyword>
<name>A0A1T4L9I0_9BACT</name>
<dbReference type="PANTHER" id="PTHR30437">
    <property type="entry name" value="TRANSCRIPTION ELONGATION FACTOR GREA"/>
    <property type="match status" value="1"/>
</dbReference>
<evidence type="ECO:0000256" key="5">
    <source>
        <dbReference type="ARBA" id="ARBA00023163"/>
    </source>
</evidence>
<dbReference type="InterPro" id="IPR006359">
    <property type="entry name" value="Tscrpt_elong_fac_GreA"/>
</dbReference>
<comment type="function">
    <text evidence="6 8 9">Necessary for efficient RNA polymerase transcription elongation past template-encoded arresting sites. The arresting sites in DNA have the property of trapping a certain fraction of elongating RNA polymerases that pass through, resulting in locked ternary complexes. Cleavage of the nascent transcript by cleavage factors such as GreA or GreB allows the resumption of elongation from the new 3'terminus. GreA releases sequences of 2 to 3 nucleotides.</text>
</comment>
<sequence>MSNNEQLRKVYLSQETLDKYKKEYEYLINVERPAVQAALKEARAQGDLSENAEYDAARDKQGAIEGRISELEQIIDNAVLIEGNERQQAQEVVTIGSTVEFTVEATGERKRVTIMGVHDADPFDGKISNKSPLAVAMLGQKVGAVVEVNTATKYNIQINSVEFSV</sequence>
<dbReference type="Gene3D" id="1.10.287.180">
    <property type="entry name" value="Transcription elongation factor, GreA/GreB, N-terminal domain"/>
    <property type="match status" value="1"/>
</dbReference>
<evidence type="ECO:0000259" key="11">
    <source>
        <dbReference type="Pfam" id="PF03449"/>
    </source>
</evidence>
<evidence type="ECO:0000256" key="3">
    <source>
        <dbReference type="ARBA" id="ARBA00023015"/>
    </source>
</evidence>
<dbReference type="GO" id="GO:0006354">
    <property type="term" value="P:DNA-templated transcription elongation"/>
    <property type="evidence" value="ECO:0007669"/>
    <property type="project" value="TreeGrafter"/>
</dbReference>
<dbReference type="InterPro" id="IPR036953">
    <property type="entry name" value="GreA/GreB_C_sf"/>
</dbReference>
<accession>A0A1T4L9I0</accession>
<dbReference type="InterPro" id="IPR022691">
    <property type="entry name" value="Tscrpt_elong_fac_GreA/B_N"/>
</dbReference>
<dbReference type="Pfam" id="PF01272">
    <property type="entry name" value="GreA_GreB"/>
    <property type="match status" value="1"/>
</dbReference>
<evidence type="ECO:0000256" key="8">
    <source>
        <dbReference type="HAMAP-Rule" id="MF_00105"/>
    </source>
</evidence>
<dbReference type="InterPro" id="IPR023459">
    <property type="entry name" value="Tscrpt_elong_fac_GreA/B_fam"/>
</dbReference>
<dbReference type="GO" id="GO:0003677">
    <property type="term" value="F:DNA binding"/>
    <property type="evidence" value="ECO:0007669"/>
    <property type="project" value="UniProtKB-UniRule"/>
</dbReference>
<dbReference type="EMBL" id="FUXF01000010">
    <property type="protein sequence ID" value="SJZ51399.1"/>
    <property type="molecule type" value="Genomic_DNA"/>
</dbReference>
<dbReference type="InterPro" id="IPR036805">
    <property type="entry name" value="Tscrpt_elong_fac_GreA/B_N_sf"/>
</dbReference>
<dbReference type="RefSeq" id="WP_078747110.1">
    <property type="nucleotide sequence ID" value="NZ_CP137850.1"/>
</dbReference>
<dbReference type="GO" id="GO:0032784">
    <property type="term" value="P:regulation of DNA-templated transcription elongation"/>
    <property type="evidence" value="ECO:0007669"/>
    <property type="project" value="UniProtKB-UniRule"/>
</dbReference>
<evidence type="ECO:0000313" key="13">
    <source>
        <dbReference type="Proteomes" id="UP000190389"/>
    </source>
</evidence>
<keyword evidence="12" id="KW-0251">Elongation factor</keyword>
<protein>
    <recommendedName>
        <fullName evidence="2 8">Transcription elongation factor GreA</fullName>
    </recommendedName>
    <alternativeName>
        <fullName evidence="7 8">Transcript cleavage factor GreA</fullName>
    </alternativeName>
</protein>
<proteinExistence type="inferred from homology"/>
<dbReference type="GO" id="GO:0070063">
    <property type="term" value="F:RNA polymerase binding"/>
    <property type="evidence" value="ECO:0007669"/>
    <property type="project" value="InterPro"/>
</dbReference>
<evidence type="ECO:0000256" key="6">
    <source>
        <dbReference type="ARBA" id="ARBA00024916"/>
    </source>
</evidence>
<dbReference type="SUPFAM" id="SSF46557">
    <property type="entry name" value="GreA transcript cleavage protein, N-terminal domain"/>
    <property type="match status" value="1"/>
</dbReference>
<reference evidence="13" key="1">
    <citation type="submission" date="2017-02" db="EMBL/GenBank/DDBJ databases">
        <authorList>
            <person name="Varghese N."/>
            <person name="Submissions S."/>
        </authorList>
    </citation>
    <scope>NUCLEOTIDE SEQUENCE [LARGE SCALE GENOMIC DNA]</scope>
    <source>
        <strain evidence="13">ATCC 27862</strain>
    </source>
</reference>
<keyword evidence="13" id="KW-1185">Reference proteome</keyword>
<keyword evidence="12" id="KW-0648">Protein biosynthesis</keyword>
<feature type="domain" description="Transcription elongation factor GreA/GreB C-terminal" evidence="10">
    <location>
        <begin position="90"/>
        <end position="162"/>
    </location>
</feature>
<dbReference type="GO" id="GO:0003746">
    <property type="term" value="F:translation elongation factor activity"/>
    <property type="evidence" value="ECO:0007669"/>
    <property type="project" value="UniProtKB-KW"/>
</dbReference>
<keyword evidence="3 8" id="KW-0805">Transcription regulation</keyword>
<organism evidence="12 13">
    <name type="scientific">Mycoplasmopsis verecunda</name>
    <dbReference type="NCBI Taxonomy" id="171291"/>
    <lineage>
        <taxon>Bacteria</taxon>
        <taxon>Bacillati</taxon>
        <taxon>Mycoplasmatota</taxon>
        <taxon>Mycoplasmoidales</taxon>
        <taxon>Metamycoplasmataceae</taxon>
        <taxon>Mycoplasmopsis</taxon>
    </lineage>
</organism>
<dbReference type="HAMAP" id="MF_00105">
    <property type="entry name" value="GreA_GreB"/>
    <property type="match status" value="1"/>
</dbReference>
<evidence type="ECO:0000256" key="1">
    <source>
        <dbReference type="ARBA" id="ARBA00008213"/>
    </source>
</evidence>
<dbReference type="PIRSF" id="PIRSF006092">
    <property type="entry name" value="GreA_GreB"/>
    <property type="match status" value="1"/>
</dbReference>
<dbReference type="InterPro" id="IPR028624">
    <property type="entry name" value="Tscrpt_elong_fac_GreA/B"/>
</dbReference>
<dbReference type="AlphaFoldDB" id="A0A1T4L9I0"/>
<evidence type="ECO:0000256" key="7">
    <source>
        <dbReference type="ARBA" id="ARBA00030776"/>
    </source>
</evidence>
<dbReference type="OrthoDB" id="9808774at2"/>
<dbReference type="NCBIfam" id="NF001263">
    <property type="entry name" value="PRK00226.1-4"/>
    <property type="match status" value="1"/>
</dbReference>
<dbReference type="Proteomes" id="UP000190389">
    <property type="component" value="Unassembled WGS sequence"/>
</dbReference>
<comment type="similarity">
    <text evidence="1 8 9">Belongs to the GreA/GreB family.</text>
</comment>
<dbReference type="FunFam" id="1.10.287.180:FF:000001">
    <property type="entry name" value="Transcription elongation factor GreA"/>
    <property type="match status" value="1"/>
</dbReference>
<evidence type="ECO:0000256" key="9">
    <source>
        <dbReference type="RuleBase" id="RU000556"/>
    </source>
</evidence>
<evidence type="ECO:0000313" key="12">
    <source>
        <dbReference type="EMBL" id="SJZ51399.1"/>
    </source>
</evidence>
<feature type="domain" description="Transcription elongation factor GreA/GreB N-terminal" evidence="11">
    <location>
        <begin position="10"/>
        <end position="79"/>
    </location>
</feature>
<evidence type="ECO:0000259" key="10">
    <source>
        <dbReference type="Pfam" id="PF01272"/>
    </source>
</evidence>
<gene>
    <name evidence="8" type="primary">greA</name>
    <name evidence="12" type="ORF">SAMN02745154_00383</name>
</gene>
<evidence type="ECO:0000256" key="2">
    <source>
        <dbReference type="ARBA" id="ARBA00013729"/>
    </source>
</evidence>
<dbReference type="SUPFAM" id="SSF54534">
    <property type="entry name" value="FKBP-like"/>
    <property type="match status" value="1"/>
</dbReference>
<dbReference type="PANTHER" id="PTHR30437:SF4">
    <property type="entry name" value="TRANSCRIPTION ELONGATION FACTOR GREA"/>
    <property type="match status" value="1"/>
</dbReference>